<protein>
    <recommendedName>
        <fullName evidence="5">BEACH domain-containing protein</fullName>
    </recommendedName>
</protein>
<dbReference type="GO" id="GO:0005829">
    <property type="term" value="C:cytosol"/>
    <property type="evidence" value="ECO:0007669"/>
    <property type="project" value="TreeGrafter"/>
</dbReference>
<dbReference type="GO" id="GO:0008104">
    <property type="term" value="P:intracellular protein localization"/>
    <property type="evidence" value="ECO:0007669"/>
    <property type="project" value="TreeGrafter"/>
</dbReference>
<dbReference type="EMBL" id="MPUH01000396">
    <property type="protein sequence ID" value="OMJ81058.1"/>
    <property type="molecule type" value="Genomic_DNA"/>
</dbReference>
<evidence type="ECO:0000259" key="1">
    <source>
        <dbReference type="PROSITE" id="PS50197"/>
    </source>
</evidence>
<dbReference type="Proteomes" id="UP000187209">
    <property type="component" value="Unassembled WGS sequence"/>
</dbReference>
<dbReference type="PROSITE" id="PS50197">
    <property type="entry name" value="BEACH"/>
    <property type="match status" value="1"/>
</dbReference>
<dbReference type="CDD" id="cd06071">
    <property type="entry name" value="Beach"/>
    <property type="match status" value="1"/>
</dbReference>
<organism evidence="3 4">
    <name type="scientific">Stentor coeruleus</name>
    <dbReference type="NCBI Taxonomy" id="5963"/>
    <lineage>
        <taxon>Eukaryota</taxon>
        <taxon>Sar</taxon>
        <taxon>Alveolata</taxon>
        <taxon>Ciliophora</taxon>
        <taxon>Postciliodesmatophora</taxon>
        <taxon>Heterotrichea</taxon>
        <taxon>Heterotrichida</taxon>
        <taxon>Stentoridae</taxon>
        <taxon>Stentor</taxon>
    </lineage>
</organism>
<evidence type="ECO:0008006" key="5">
    <source>
        <dbReference type="Google" id="ProtNLM"/>
    </source>
</evidence>
<accession>A0A1R2BW90</accession>
<comment type="caution">
    <text evidence="3">The sequence shown here is derived from an EMBL/GenBank/DDBJ whole genome shotgun (WGS) entry which is preliminary data.</text>
</comment>
<dbReference type="SUPFAM" id="SSF50729">
    <property type="entry name" value="PH domain-like"/>
    <property type="match status" value="1"/>
</dbReference>
<dbReference type="SUPFAM" id="SSF81837">
    <property type="entry name" value="BEACH domain"/>
    <property type="match status" value="1"/>
</dbReference>
<feature type="domain" description="BEACH" evidence="1">
    <location>
        <begin position="1598"/>
        <end position="1889"/>
    </location>
</feature>
<name>A0A1R2BW90_9CILI</name>
<dbReference type="GO" id="GO:0016020">
    <property type="term" value="C:membrane"/>
    <property type="evidence" value="ECO:0007669"/>
    <property type="project" value="TreeGrafter"/>
</dbReference>
<dbReference type="InterPro" id="IPR036372">
    <property type="entry name" value="BEACH_dom_sf"/>
</dbReference>
<dbReference type="PANTHER" id="PTHR13743:SF112">
    <property type="entry name" value="BEACH DOMAIN-CONTAINING PROTEIN"/>
    <property type="match status" value="1"/>
</dbReference>
<sequence>MASIKNSVLEFKHLKNTYLRWEQYESQASNIDNFLIVVETCLSELSQTRPKKYDLNRVLAGLLYWINFVSDNSWEKAPLMLRLLRELSSQEVNFDKSSLETIKVLIISVIGLISNLDTFESSNILTISFEALLTLCHLGEKIPIFSENQDFADKTNFLITIFFTTASEVINESSNKAQYLNLYEELSEYSFFYTMPGNENTIKALDKICVASFSQDKPNEKPLSSLVKLIAKSLCYNKVYTNTQDCLKRLKNVINDMEFDITWYYKIVLENLIFINKKAYDDKILDVLLEILLTENINQELYEKFFGLIISHNLSEIKEKIMKRGLRLKLFESEKMFRSKFVFEKLCPVICERITLIELKHLLRFSFFNKECVCSALHVLLCFIQLKIPSVRHFFNLEGQFSKKKLVVDPEKKEFSIFFRFFIENTNEKMIIVSIHGDSKAQVNVCTFNGILYMNVQEGTEISRNDIAHAKPYQMMHVVISYEEGQKNKKHLFVKVNNYEEYLFWPDLDLVFGKISDLQIETNGKFEYFFIFSSTKPCAVIKNFFDYENIVTEINKNQLFYDSLIFGLPFNNLKDPHKSQYQPELISILNGHEILIAAGGLKCILPILKNSENILDFSEFIKIITASLDSEYIESIGSVDDDLYETLFSIMDEQIENICEGFIENFSNLTIKLIDKNQETRALNNIINNPQFWAKIKENSNITNLLNIFFKFSNEIIYTYLNDITNFFVSFIEVSNKQIAFSYIFQILSKQLVILIKNKKIELIISIIYRLSIETNIEEIQQSCTNFFSILVSTKKRGWSTDEYIYLIQETCKIFHLTVAKNRKIDYVIFKSCLKMFLSLIKFCSFDRNLKRIFDFRTEYTRELELYNKIYSTLEDCFVDRIKIKVYDDIFKFVKAWKLREFVKRIERSNLKSLSLIGDEGMYYKNFLGLITSDLYYIFKNSSDFFIEVLYKVEKNIQKLRFCEVFVAFEGFPGWMYPFFNCKENEAYDKFIQFVRSVFLNIEAFKNLSKLRVFIEFLSKRQGYLYDLNLIEDILVSKNSRKVILSKQMYFIEIMNIIEDLLVVVGINTETFVYFSSIVEILVKNYIFKSKISLNFPKIGNMQFEDFGKCRMTRDKVIMFRDGGICRQIFKFIFILMSYEKKTIFIDWLNLICKGNRVKDNEKEWKLIMDGKKFLHLDEGNKNDENTEDKKEIPERCTFIPEKSKKNDMLFSAYIYCESMPILETCTQFDEDFSLNLIEFLKKKKFSLNKNLAKLLSNKTFLDTNEQNWKKNIEENKIIFPPEKYQLEIDFGQIKDFNQNIKKNIFRYNPSVISYLSILTTVKLHILSYRYSRLVNYFYLPTVLPQKFLKNVPNENCQTNENTKNDAFKEKRIKRVIKKYMDIYHNDYKDGEKLFSLSCFDAVGRRPFLFKGAEKFSKISKLTNSILFLNTNRKISYSVRDSEDNTVGISTSNYLNNIDDISLNKEESSMSVSTVELECELIFLYGTYYGTIYLEDDQIVFHSKNIKKPIQDVYFYSEETKKHEFRASSLPESQIQYDGYRFWKVADIEEIIRRRFIHVHCAVEIYFTSGKSRFINFITEYDFKKAWNKLRTYDKSGVKILTMKNLQKYQKQWKNGEISNFYYLMIVNKFAGRSYNDISQYPVFPWILKNYTDKEINLEDGSNYRELEMPIGATDEKGQKNCSRKFKTSEKEEIIPYHHGSHYSNGGIILHYLVRIEPFTRQSISLQGGNFDVPDRLYLSIKNSWESCQSFYGDCKELIPEHFYLPEMFVNVNKEIFGICQNKISVDNVELPDWAYESPLKFIRIHQAALESNHVNQKIGSWIDLIFGCKQSGSKALSHFNLFHPVTYEDTFKKIIKLNPDNINFPMVNQAVHFGQTPIKIFDNPHPSKDSCFIKTSLDYDIIKENANIIKYAAYKSKNKFFIVTTTSFILLVCIEKQDIKVTKINVKSGFDIKKKGDWDAYGNKDMYIKNIPKIIEDNIKVAIYKDEYLVTGGYEDFSIYLHTLNGEVYKILKPLKARISAILGGSLLVIGSSDSSLYLYKTLDTMTDLFGHYSPIKSICYIEILQLIVSSSSDIILLHDYKSGHIFNRILIECSSIYCNDLGIIVAESDTLFSFFYINKTIYIRENLEKSGKPVVLIKDLLVFVEDNKVYRTDILFNNCPCMCFVGEELDMIEEAIYSSALDLLFFLTKSDEDYSFYVVKG</sequence>
<dbReference type="SMART" id="SM01026">
    <property type="entry name" value="Beach"/>
    <property type="match status" value="1"/>
</dbReference>
<reference evidence="3 4" key="1">
    <citation type="submission" date="2016-11" db="EMBL/GenBank/DDBJ databases">
        <title>The macronuclear genome of Stentor coeruleus: a giant cell with tiny introns.</title>
        <authorList>
            <person name="Slabodnick M."/>
            <person name="Ruby J.G."/>
            <person name="Reiff S.B."/>
            <person name="Swart E.C."/>
            <person name="Gosai S."/>
            <person name="Prabakaran S."/>
            <person name="Witkowska E."/>
            <person name="Larue G.E."/>
            <person name="Fisher S."/>
            <person name="Freeman R.M."/>
            <person name="Gunawardena J."/>
            <person name="Chu W."/>
            <person name="Stover N.A."/>
            <person name="Gregory B.D."/>
            <person name="Nowacki M."/>
            <person name="Derisi J."/>
            <person name="Roy S.W."/>
            <person name="Marshall W.F."/>
            <person name="Sood P."/>
        </authorList>
    </citation>
    <scope>NUCLEOTIDE SEQUENCE [LARGE SCALE GENOMIC DNA]</scope>
    <source>
        <strain evidence="3">WM001</strain>
    </source>
</reference>
<dbReference type="InterPro" id="IPR050865">
    <property type="entry name" value="BEACH_Domain"/>
</dbReference>
<dbReference type="Gene3D" id="1.10.1540.10">
    <property type="entry name" value="BEACH domain"/>
    <property type="match status" value="1"/>
</dbReference>
<dbReference type="PROSITE" id="PS51783">
    <property type="entry name" value="PH_BEACH"/>
    <property type="match status" value="1"/>
</dbReference>
<gene>
    <name evidence="3" type="ORF">SteCoe_18565</name>
</gene>
<dbReference type="InterPro" id="IPR023362">
    <property type="entry name" value="PH-BEACH_dom"/>
</dbReference>
<proteinExistence type="predicted"/>
<dbReference type="Pfam" id="PF14844">
    <property type="entry name" value="PH_BEACH"/>
    <property type="match status" value="1"/>
</dbReference>
<dbReference type="Gene3D" id="2.30.29.30">
    <property type="entry name" value="Pleckstrin-homology domain (PH domain)/Phosphotyrosine-binding domain (PTB)"/>
    <property type="match status" value="1"/>
</dbReference>
<dbReference type="InterPro" id="IPR000409">
    <property type="entry name" value="BEACH_dom"/>
</dbReference>
<dbReference type="Pfam" id="PF02138">
    <property type="entry name" value="Beach"/>
    <property type="match status" value="1"/>
</dbReference>
<feature type="domain" description="BEACH-type PH" evidence="2">
    <location>
        <begin position="1468"/>
        <end position="1591"/>
    </location>
</feature>
<dbReference type="PANTHER" id="PTHR13743">
    <property type="entry name" value="BEIGE/BEACH-RELATED"/>
    <property type="match status" value="1"/>
</dbReference>
<keyword evidence="4" id="KW-1185">Reference proteome</keyword>
<evidence type="ECO:0000313" key="3">
    <source>
        <dbReference type="EMBL" id="OMJ81058.1"/>
    </source>
</evidence>
<dbReference type="OrthoDB" id="26681at2759"/>
<dbReference type="InterPro" id="IPR036322">
    <property type="entry name" value="WD40_repeat_dom_sf"/>
</dbReference>
<dbReference type="GO" id="GO:0019901">
    <property type="term" value="F:protein kinase binding"/>
    <property type="evidence" value="ECO:0007669"/>
    <property type="project" value="TreeGrafter"/>
</dbReference>
<evidence type="ECO:0000313" key="4">
    <source>
        <dbReference type="Proteomes" id="UP000187209"/>
    </source>
</evidence>
<dbReference type="InterPro" id="IPR011993">
    <property type="entry name" value="PH-like_dom_sf"/>
</dbReference>
<evidence type="ECO:0000259" key="2">
    <source>
        <dbReference type="PROSITE" id="PS51783"/>
    </source>
</evidence>
<dbReference type="SUPFAM" id="SSF50978">
    <property type="entry name" value="WD40 repeat-like"/>
    <property type="match status" value="1"/>
</dbReference>